<dbReference type="OrthoDB" id="465705at2"/>
<dbReference type="Gene3D" id="3.40.50.150">
    <property type="entry name" value="Vaccinia Virus protein VP39"/>
    <property type="match status" value="1"/>
</dbReference>
<feature type="domain" description="HTH merR-type" evidence="5">
    <location>
        <begin position="1"/>
        <end position="69"/>
    </location>
</feature>
<dbReference type="GO" id="GO:0003700">
    <property type="term" value="F:DNA-binding transcription factor activity"/>
    <property type="evidence" value="ECO:0007669"/>
    <property type="project" value="InterPro"/>
</dbReference>
<dbReference type="PROSITE" id="PS50937">
    <property type="entry name" value="HTH_MERR_2"/>
    <property type="match status" value="1"/>
</dbReference>
<dbReference type="GO" id="GO:0003677">
    <property type="term" value="F:DNA binding"/>
    <property type="evidence" value="ECO:0007669"/>
    <property type="project" value="UniProtKB-KW"/>
</dbReference>
<keyword evidence="2" id="KW-0805">Transcription regulation</keyword>
<evidence type="ECO:0000256" key="1">
    <source>
        <dbReference type="ARBA" id="ARBA00022491"/>
    </source>
</evidence>
<dbReference type="InterPro" id="IPR009061">
    <property type="entry name" value="DNA-bd_dom_put_sf"/>
</dbReference>
<dbReference type="PANTHER" id="PTHR30204">
    <property type="entry name" value="REDOX-CYCLING DRUG-SENSING TRANSCRIPTIONAL ACTIVATOR SOXR"/>
    <property type="match status" value="1"/>
</dbReference>
<name>A0A364K1E4_9BACL</name>
<dbReference type="PANTHER" id="PTHR30204:SF69">
    <property type="entry name" value="MERR-FAMILY TRANSCRIPTIONAL REGULATOR"/>
    <property type="match status" value="1"/>
</dbReference>
<dbReference type="InterPro" id="IPR000551">
    <property type="entry name" value="MerR-type_HTH_dom"/>
</dbReference>
<dbReference type="EMBL" id="QJKK01000012">
    <property type="protein sequence ID" value="RAL21858.1"/>
    <property type="molecule type" value="Genomic_DNA"/>
</dbReference>
<dbReference type="GO" id="GO:0008757">
    <property type="term" value="F:S-adenosylmethionine-dependent methyltransferase activity"/>
    <property type="evidence" value="ECO:0007669"/>
    <property type="project" value="InterPro"/>
</dbReference>
<evidence type="ECO:0000259" key="5">
    <source>
        <dbReference type="PROSITE" id="PS50937"/>
    </source>
</evidence>
<dbReference type="InterPro" id="IPR013216">
    <property type="entry name" value="Methyltransf_11"/>
</dbReference>
<organism evidence="6 7">
    <name type="scientific">Thermoflavimicrobium daqui</name>
    <dbReference type="NCBI Taxonomy" id="2137476"/>
    <lineage>
        <taxon>Bacteria</taxon>
        <taxon>Bacillati</taxon>
        <taxon>Bacillota</taxon>
        <taxon>Bacilli</taxon>
        <taxon>Bacillales</taxon>
        <taxon>Thermoactinomycetaceae</taxon>
        <taxon>Thermoflavimicrobium</taxon>
    </lineage>
</organism>
<dbReference type="Proteomes" id="UP000251213">
    <property type="component" value="Unassembled WGS sequence"/>
</dbReference>
<keyword evidence="3" id="KW-0238">DNA-binding</keyword>
<dbReference type="AlphaFoldDB" id="A0A364K1E4"/>
<dbReference type="CDD" id="cd02440">
    <property type="entry name" value="AdoMet_MTases"/>
    <property type="match status" value="1"/>
</dbReference>
<reference evidence="6 7" key="1">
    <citation type="submission" date="2018-06" db="EMBL/GenBank/DDBJ databases">
        <title>Thermoflavimicrobium daqus sp. nov., a thermophilic microbe isolated from Moutai-flavour Daqu.</title>
        <authorList>
            <person name="Wang X."/>
            <person name="Zhou H."/>
        </authorList>
    </citation>
    <scope>NUCLEOTIDE SEQUENCE [LARGE SCALE GENOMIC DNA]</scope>
    <source>
        <strain evidence="6 7">FBKL4.011</strain>
    </source>
</reference>
<keyword evidence="4" id="KW-0804">Transcription</keyword>
<dbReference type="Gene3D" id="1.10.1660.10">
    <property type="match status" value="1"/>
</dbReference>
<proteinExistence type="predicted"/>
<dbReference type="InterPro" id="IPR029063">
    <property type="entry name" value="SAM-dependent_MTases_sf"/>
</dbReference>
<dbReference type="Pfam" id="PF13411">
    <property type="entry name" value="MerR_1"/>
    <property type="match status" value="1"/>
</dbReference>
<accession>A0A364K1E4</accession>
<dbReference type="RefSeq" id="WP_113660070.1">
    <property type="nucleotide sequence ID" value="NZ_KZ845674.1"/>
</dbReference>
<dbReference type="Pfam" id="PF08241">
    <property type="entry name" value="Methyltransf_11"/>
    <property type="match status" value="1"/>
</dbReference>
<sequence length="353" mass="41658">MHIKEIADKLKVSPRTIRFYEEKGLISPDKNDENQYRVFTDKEAWRLQTIISLREVGMSIQQIEQVLAEMDEGDSEEVLYYLELQRAVIFAEQVRLKQVINTLDHMINHYKSESSCSWESLWELAAQCKRTELERTNWMDRWNFDKQAASYDQQVQTVQESFHVHKDYDKVLDKVLEWIRPQNHEIGLEIGIGTGNLAGRFLGRGIQIKGIDQSKEMLKQCKQKYPEIETRIGNFLAIPFTDHCFDFIVTSYALHHLTPEQKILALEEMQRVLKPGGRLCIADLMFIDEQERASYLEQWKQRGRKDIIKQIEDEFYADRSQLLDWLQKNGARTQIEQINEILHLVYAQWSSKS</sequence>
<dbReference type="InterPro" id="IPR047057">
    <property type="entry name" value="MerR_fam"/>
</dbReference>
<keyword evidence="1" id="KW-0678">Repressor</keyword>
<protein>
    <submittedName>
        <fullName evidence="6">Transcriptional regulator</fullName>
    </submittedName>
</protein>
<evidence type="ECO:0000256" key="3">
    <source>
        <dbReference type="ARBA" id="ARBA00023125"/>
    </source>
</evidence>
<evidence type="ECO:0000256" key="4">
    <source>
        <dbReference type="ARBA" id="ARBA00023163"/>
    </source>
</evidence>
<keyword evidence="7" id="KW-1185">Reference proteome</keyword>
<evidence type="ECO:0000313" key="6">
    <source>
        <dbReference type="EMBL" id="RAL21858.1"/>
    </source>
</evidence>
<dbReference type="SUPFAM" id="SSF53335">
    <property type="entry name" value="S-adenosyl-L-methionine-dependent methyltransferases"/>
    <property type="match status" value="1"/>
</dbReference>
<reference evidence="6 7" key="2">
    <citation type="submission" date="2018-06" db="EMBL/GenBank/DDBJ databases">
        <authorList>
            <person name="Zhirakovskaya E."/>
        </authorList>
    </citation>
    <scope>NUCLEOTIDE SEQUENCE [LARGE SCALE GENOMIC DNA]</scope>
    <source>
        <strain evidence="6 7">FBKL4.011</strain>
    </source>
</reference>
<gene>
    <name evidence="6" type="ORF">DL897_15690</name>
</gene>
<dbReference type="SMART" id="SM00422">
    <property type="entry name" value="HTH_MERR"/>
    <property type="match status" value="1"/>
</dbReference>
<comment type="caution">
    <text evidence="6">The sequence shown here is derived from an EMBL/GenBank/DDBJ whole genome shotgun (WGS) entry which is preliminary data.</text>
</comment>
<dbReference type="SUPFAM" id="SSF46955">
    <property type="entry name" value="Putative DNA-binding domain"/>
    <property type="match status" value="1"/>
</dbReference>
<dbReference type="CDD" id="cd01106">
    <property type="entry name" value="HTH_TipAL-Mta"/>
    <property type="match status" value="1"/>
</dbReference>
<evidence type="ECO:0000256" key="2">
    <source>
        <dbReference type="ARBA" id="ARBA00023015"/>
    </source>
</evidence>
<evidence type="ECO:0000313" key="7">
    <source>
        <dbReference type="Proteomes" id="UP000251213"/>
    </source>
</evidence>